<reference evidence="2" key="1">
    <citation type="submission" date="2020-05" db="EMBL/GenBank/DDBJ databases">
        <authorList>
            <person name="Chiriac C."/>
            <person name="Salcher M."/>
            <person name="Ghai R."/>
            <person name="Kavagutti S V."/>
        </authorList>
    </citation>
    <scope>NUCLEOTIDE SEQUENCE</scope>
</reference>
<dbReference type="PROSITE" id="PS50042">
    <property type="entry name" value="CNMP_BINDING_3"/>
    <property type="match status" value="1"/>
</dbReference>
<dbReference type="AlphaFoldDB" id="A0A6J7CS47"/>
<dbReference type="SMART" id="SM00100">
    <property type="entry name" value="cNMP"/>
    <property type="match status" value="1"/>
</dbReference>
<dbReference type="GO" id="GO:0005952">
    <property type="term" value="C:cAMP-dependent protein kinase complex"/>
    <property type="evidence" value="ECO:0007669"/>
    <property type="project" value="InterPro"/>
</dbReference>
<dbReference type="PANTHER" id="PTHR11635">
    <property type="entry name" value="CAMP-DEPENDENT PROTEIN KINASE REGULATORY CHAIN"/>
    <property type="match status" value="1"/>
</dbReference>
<sequence>MLRRIPLFGGCSRGALSRIAAICRDVDAPAGSVLLAEGTTGSDFFLVVAGTAVVSRADQQLSELGPGDFFGEISLVAAVPRTATVTATSDVKLLAIAERDFPVLLGEQPRLAERIQSQLVRRLADDANRNSGE</sequence>
<feature type="domain" description="Cyclic nucleotide-binding" evidence="1">
    <location>
        <begin position="7"/>
        <end position="122"/>
    </location>
</feature>
<dbReference type="SUPFAM" id="SSF51206">
    <property type="entry name" value="cAMP-binding domain-like"/>
    <property type="match status" value="1"/>
</dbReference>
<dbReference type="InterPro" id="IPR014710">
    <property type="entry name" value="RmlC-like_jellyroll"/>
</dbReference>
<organism evidence="2">
    <name type="scientific">freshwater metagenome</name>
    <dbReference type="NCBI Taxonomy" id="449393"/>
    <lineage>
        <taxon>unclassified sequences</taxon>
        <taxon>metagenomes</taxon>
        <taxon>ecological metagenomes</taxon>
    </lineage>
</organism>
<dbReference type="PRINTS" id="PR00103">
    <property type="entry name" value="CAMPKINASE"/>
</dbReference>
<dbReference type="InterPro" id="IPR050503">
    <property type="entry name" value="cAMP-dep_PK_reg_su-like"/>
</dbReference>
<proteinExistence type="predicted"/>
<evidence type="ECO:0000313" key="2">
    <source>
        <dbReference type="EMBL" id="CAB4860610.1"/>
    </source>
</evidence>
<gene>
    <name evidence="2" type="ORF">UFOPK3423_00206</name>
</gene>
<dbReference type="PANTHER" id="PTHR11635:SF152">
    <property type="entry name" value="CAMP-DEPENDENT PROTEIN KINASE TYPE I REGULATORY SUBUNIT-RELATED"/>
    <property type="match status" value="1"/>
</dbReference>
<dbReference type="InterPro" id="IPR000595">
    <property type="entry name" value="cNMP-bd_dom"/>
</dbReference>
<dbReference type="InterPro" id="IPR018488">
    <property type="entry name" value="cNMP-bd_CS"/>
</dbReference>
<dbReference type="EMBL" id="CAFBLQ010000012">
    <property type="protein sequence ID" value="CAB4860610.1"/>
    <property type="molecule type" value="Genomic_DNA"/>
</dbReference>
<evidence type="ECO:0000259" key="1">
    <source>
        <dbReference type="PROSITE" id="PS50042"/>
    </source>
</evidence>
<dbReference type="GO" id="GO:0005829">
    <property type="term" value="C:cytosol"/>
    <property type="evidence" value="ECO:0007669"/>
    <property type="project" value="TreeGrafter"/>
</dbReference>
<name>A0A6J7CS47_9ZZZZ</name>
<dbReference type="Pfam" id="PF00027">
    <property type="entry name" value="cNMP_binding"/>
    <property type="match status" value="1"/>
</dbReference>
<dbReference type="PROSITE" id="PS00889">
    <property type="entry name" value="CNMP_BINDING_2"/>
    <property type="match status" value="1"/>
</dbReference>
<protein>
    <submittedName>
        <fullName evidence="2">Unannotated protein</fullName>
    </submittedName>
</protein>
<dbReference type="InterPro" id="IPR018490">
    <property type="entry name" value="cNMP-bd_dom_sf"/>
</dbReference>
<accession>A0A6J7CS47</accession>
<dbReference type="Gene3D" id="2.60.120.10">
    <property type="entry name" value="Jelly Rolls"/>
    <property type="match status" value="1"/>
</dbReference>
<dbReference type="CDD" id="cd00038">
    <property type="entry name" value="CAP_ED"/>
    <property type="match status" value="1"/>
</dbReference>